<evidence type="ECO:0000313" key="2">
    <source>
        <dbReference type="EMBL" id="VAW79878.1"/>
    </source>
</evidence>
<sequence length="169" mass="18520">MIHSKIYQVKKIGLGCLSVMAKPVSGEFVEQEFSDIAAQGVDCIVSLLELREANDIGLKLEQSLAEKNSIEFISFPIPDRGLPSSVSQFSDFTSKLHNDIVSGKHTVIHCRAGIGRTGLVSAGVLLHSGLNVAEAFKLVSQKRGTLVPDTQEQQDWLFSHYKRIISTPK</sequence>
<name>A0A3B0YG39_9ZZZZ</name>
<reference evidence="2" key="1">
    <citation type="submission" date="2018-06" db="EMBL/GenBank/DDBJ databases">
        <authorList>
            <person name="Zhirakovskaya E."/>
        </authorList>
    </citation>
    <scope>NUCLEOTIDE SEQUENCE</scope>
</reference>
<evidence type="ECO:0000259" key="1">
    <source>
        <dbReference type="PROSITE" id="PS50056"/>
    </source>
</evidence>
<dbReference type="PROSITE" id="PS00383">
    <property type="entry name" value="TYR_PHOSPHATASE_1"/>
    <property type="match status" value="1"/>
</dbReference>
<dbReference type="AlphaFoldDB" id="A0A3B0YG39"/>
<dbReference type="Pfam" id="PF22785">
    <property type="entry name" value="Tc-R-P"/>
    <property type="match status" value="1"/>
</dbReference>
<gene>
    <name evidence="2" type="ORF">MNBD_GAMMA12-3149</name>
</gene>
<dbReference type="PANTHER" id="PTHR23339">
    <property type="entry name" value="TYROSINE SPECIFIC PROTEIN PHOSPHATASE AND DUAL SPECIFICITY PROTEIN PHOSPHATASE"/>
    <property type="match status" value="1"/>
</dbReference>
<organism evidence="2">
    <name type="scientific">hydrothermal vent metagenome</name>
    <dbReference type="NCBI Taxonomy" id="652676"/>
    <lineage>
        <taxon>unclassified sequences</taxon>
        <taxon>metagenomes</taxon>
        <taxon>ecological metagenomes</taxon>
    </lineage>
</organism>
<dbReference type="InterPro" id="IPR000387">
    <property type="entry name" value="Tyr_Pase_dom"/>
</dbReference>
<feature type="domain" description="Tyrosine specific protein phosphatases" evidence="1">
    <location>
        <begin position="87"/>
        <end position="154"/>
    </location>
</feature>
<dbReference type="FunFam" id="3.90.190.10:FF:000157">
    <property type="entry name" value="Protein-tyrosine phosphatase"/>
    <property type="match status" value="1"/>
</dbReference>
<dbReference type="PROSITE" id="PS50056">
    <property type="entry name" value="TYR_PHOSPHATASE_2"/>
    <property type="match status" value="1"/>
</dbReference>
<dbReference type="InterPro" id="IPR016130">
    <property type="entry name" value="Tyr_Pase_AS"/>
</dbReference>
<dbReference type="InterPro" id="IPR050561">
    <property type="entry name" value="PTP"/>
</dbReference>
<dbReference type="EMBL" id="UOFL01000183">
    <property type="protein sequence ID" value="VAW79878.1"/>
    <property type="molecule type" value="Genomic_DNA"/>
</dbReference>
<dbReference type="InterPro" id="IPR029021">
    <property type="entry name" value="Prot-tyrosine_phosphatase-like"/>
</dbReference>
<proteinExistence type="predicted"/>
<dbReference type="SUPFAM" id="SSF52799">
    <property type="entry name" value="(Phosphotyrosine protein) phosphatases II"/>
    <property type="match status" value="1"/>
</dbReference>
<accession>A0A3B0YG39</accession>
<dbReference type="Gene3D" id="3.90.190.10">
    <property type="entry name" value="Protein tyrosine phosphatase superfamily"/>
    <property type="match status" value="1"/>
</dbReference>
<protein>
    <recommendedName>
        <fullName evidence="1">Tyrosine specific protein phosphatases domain-containing protein</fullName>
    </recommendedName>
</protein>